<evidence type="ECO:0000313" key="13">
    <source>
        <dbReference type="EMBL" id="OBX34528.1"/>
    </source>
</evidence>
<keyword evidence="6 11" id="KW-0653">Protein transport</keyword>
<name>A0A1B8NX18_HALEL</name>
<evidence type="ECO:0000256" key="4">
    <source>
        <dbReference type="ARBA" id="ARBA00022475"/>
    </source>
</evidence>
<comment type="subunit">
    <text evidence="11">The Tat system comprises two distinct complexes: a TatABC complex, containing multiple copies of TatA, TatB and TatC subunits, and a separate TatA complex, containing only TatA subunits. Substrates initially bind to the TatABC complex, which probably triggers association of the separate TatA complex to form the active translocon.</text>
</comment>
<dbReference type="Proteomes" id="UP000092504">
    <property type="component" value="Unassembled WGS sequence"/>
</dbReference>
<evidence type="ECO:0000256" key="3">
    <source>
        <dbReference type="ARBA" id="ARBA00022448"/>
    </source>
</evidence>
<dbReference type="GO" id="GO:0033281">
    <property type="term" value="C:TAT protein transport complex"/>
    <property type="evidence" value="ECO:0007669"/>
    <property type="project" value="UniProtKB-UniRule"/>
</dbReference>
<dbReference type="EMBL" id="MAJD01000002">
    <property type="protein sequence ID" value="OBX34528.1"/>
    <property type="molecule type" value="Genomic_DNA"/>
</dbReference>
<feature type="transmembrane region" description="Helical" evidence="11">
    <location>
        <begin position="6"/>
        <end position="22"/>
    </location>
</feature>
<comment type="function">
    <text evidence="11">Part of the twin-arginine translocation (Tat) system that transports large folded proteins containing a characteristic twin-arginine motif in their signal peptide across membranes. Together with TatB, TatC is part of a receptor directly interacting with Tat signal peptides.</text>
</comment>
<dbReference type="InterPro" id="IPR002033">
    <property type="entry name" value="TatC"/>
</dbReference>
<dbReference type="Pfam" id="PF02416">
    <property type="entry name" value="TatA_B_E"/>
    <property type="match status" value="1"/>
</dbReference>
<feature type="transmembrane region" description="Helical" evidence="11">
    <location>
        <begin position="294"/>
        <end position="320"/>
    </location>
</feature>
<dbReference type="PROSITE" id="PS01218">
    <property type="entry name" value="TATC"/>
    <property type="match status" value="1"/>
</dbReference>
<dbReference type="AlphaFoldDB" id="A0A1B8NX18"/>
<evidence type="ECO:0000256" key="9">
    <source>
        <dbReference type="ARBA" id="ARBA00023136"/>
    </source>
</evidence>
<dbReference type="InterPro" id="IPR003369">
    <property type="entry name" value="TatA/B/E"/>
</dbReference>
<keyword evidence="4 11" id="KW-1003">Cell membrane</keyword>
<keyword evidence="8 11" id="KW-0811">Translocation</keyword>
<evidence type="ECO:0000256" key="8">
    <source>
        <dbReference type="ARBA" id="ARBA00023010"/>
    </source>
</evidence>
<dbReference type="HAMAP" id="MF_00237">
    <property type="entry name" value="TatB"/>
    <property type="match status" value="1"/>
</dbReference>
<evidence type="ECO:0000256" key="6">
    <source>
        <dbReference type="ARBA" id="ARBA00022927"/>
    </source>
</evidence>
<evidence type="ECO:0000256" key="10">
    <source>
        <dbReference type="HAMAP-Rule" id="MF_00237"/>
    </source>
</evidence>
<evidence type="ECO:0000256" key="5">
    <source>
        <dbReference type="ARBA" id="ARBA00022692"/>
    </source>
</evidence>
<evidence type="ECO:0000256" key="12">
    <source>
        <dbReference type="SAM" id="MobiDB-lite"/>
    </source>
</evidence>
<dbReference type="PATRIC" id="fig|2746.7.peg.3688"/>
<feature type="transmembrane region" description="Helical" evidence="11">
    <location>
        <begin position="243"/>
        <end position="274"/>
    </location>
</feature>
<evidence type="ECO:0000256" key="2">
    <source>
        <dbReference type="ARBA" id="ARBA00004167"/>
    </source>
</evidence>
<comment type="similarity">
    <text evidence="11">Belongs to the TatC family.</text>
</comment>
<dbReference type="PANTHER" id="PTHR30371:SF0">
    <property type="entry name" value="SEC-INDEPENDENT PROTEIN TRANSLOCASE PROTEIN TATC, CHLOROPLASTIC-RELATED"/>
    <property type="match status" value="1"/>
</dbReference>
<dbReference type="PANTHER" id="PTHR30371">
    <property type="entry name" value="SEC-INDEPENDENT PROTEIN TRANSLOCASE PROTEIN TATC"/>
    <property type="match status" value="1"/>
</dbReference>
<dbReference type="HAMAP" id="MF_00902">
    <property type="entry name" value="TatC"/>
    <property type="match status" value="1"/>
</dbReference>
<evidence type="ECO:0000313" key="14">
    <source>
        <dbReference type="Proteomes" id="UP000092504"/>
    </source>
</evidence>
<organism evidence="13 14">
    <name type="scientific">Halomonas elongata</name>
    <dbReference type="NCBI Taxonomy" id="2746"/>
    <lineage>
        <taxon>Bacteria</taxon>
        <taxon>Pseudomonadati</taxon>
        <taxon>Pseudomonadota</taxon>
        <taxon>Gammaproteobacteria</taxon>
        <taxon>Oceanospirillales</taxon>
        <taxon>Halomonadaceae</taxon>
        <taxon>Halomonas</taxon>
    </lineage>
</organism>
<feature type="region of interest" description="Disordered" evidence="12">
    <location>
        <begin position="74"/>
        <end position="165"/>
    </location>
</feature>
<dbReference type="InterPro" id="IPR019820">
    <property type="entry name" value="Sec-indep_translocase_CS"/>
</dbReference>
<comment type="function">
    <text evidence="10">Part of the twin-arginine translocation (Tat) system that transports large folded proteins containing a characteristic twin-arginine motif in their signal peptide across membranes. Together with TatC, TatB is part of a receptor directly interacting with Tat signal peptides. TatB may form an oligomeric binding site that transiently accommodates folded Tat precursor proteins before their translocation.</text>
</comment>
<accession>A0A1B8NX18</accession>
<keyword evidence="5 11" id="KW-0812">Transmembrane</keyword>
<feature type="compositionally biased region" description="Basic and acidic residues" evidence="12">
    <location>
        <begin position="116"/>
        <end position="134"/>
    </location>
</feature>
<dbReference type="GO" id="GO:0009977">
    <property type="term" value="F:proton motive force dependent protein transmembrane transporter activity"/>
    <property type="evidence" value="ECO:0007669"/>
    <property type="project" value="TreeGrafter"/>
</dbReference>
<reference evidence="13 14" key="1">
    <citation type="submission" date="2016-06" db="EMBL/GenBank/DDBJ databases">
        <title>Genome sequence of halotolerant plant growth promoting strain of Halomonas elongata HEK1 isolated from salterns of Rann of Kutch, Gujarat, India.</title>
        <authorList>
            <person name="Gaba S."/>
            <person name="Singh R.N."/>
            <person name="Abrol S."/>
            <person name="Kaushik R."/>
            <person name="Saxena A.K."/>
        </authorList>
    </citation>
    <scope>NUCLEOTIDE SEQUENCE [LARGE SCALE GENOMIC DNA]</scope>
    <source>
        <strain evidence="13 14">HEK1</strain>
    </source>
</reference>
<feature type="compositionally biased region" description="Basic and acidic residues" evidence="12">
    <location>
        <begin position="74"/>
        <end position="103"/>
    </location>
</feature>
<dbReference type="Gene3D" id="1.20.5.3310">
    <property type="match status" value="1"/>
</dbReference>
<feature type="compositionally biased region" description="Low complexity" evidence="12">
    <location>
        <begin position="146"/>
        <end position="159"/>
    </location>
</feature>
<evidence type="ECO:0000256" key="7">
    <source>
        <dbReference type="ARBA" id="ARBA00022989"/>
    </source>
</evidence>
<feature type="transmembrane region" description="Helical" evidence="11">
    <location>
        <begin position="332"/>
        <end position="349"/>
    </location>
</feature>
<keyword evidence="3 11" id="KW-0813">Transport</keyword>
<dbReference type="NCBIfam" id="TIGR01410">
    <property type="entry name" value="tatB"/>
    <property type="match status" value="1"/>
</dbReference>
<comment type="caution">
    <text evidence="11">Lacks conserved residue(s) required for the propagation of feature annotation.</text>
</comment>
<comment type="subcellular location">
    <subcellularLocation>
        <location evidence="11">Cell membrane</location>
        <topology evidence="11">Multi-pass membrane protein</topology>
    </subcellularLocation>
    <subcellularLocation>
        <location evidence="10">Cell membrane</location>
        <topology evidence="10">Single-pass membrane protein</topology>
    </subcellularLocation>
    <subcellularLocation>
        <location evidence="1">Membrane</location>
        <topology evidence="1">Multi-pass membrane protein</topology>
    </subcellularLocation>
    <subcellularLocation>
        <location evidence="2">Membrane</location>
        <topology evidence="2">Single-pass membrane protein</topology>
    </subcellularLocation>
</comment>
<proteinExistence type="inferred from homology"/>
<comment type="similarity">
    <text evidence="10">Belongs to the TatB family.</text>
</comment>
<dbReference type="Pfam" id="PF00902">
    <property type="entry name" value="TatC"/>
    <property type="match status" value="1"/>
</dbReference>
<feature type="transmembrane region" description="Helical" evidence="11">
    <location>
        <begin position="355"/>
        <end position="373"/>
    </location>
</feature>
<gene>
    <name evidence="11 13" type="primary">tatC</name>
    <name evidence="10" type="synonym">tatB</name>
    <name evidence="13" type="ORF">A8U91_03584</name>
</gene>
<dbReference type="PRINTS" id="PR01840">
    <property type="entry name" value="TATCFAMILY"/>
</dbReference>
<keyword evidence="9 11" id="KW-0472">Membrane</keyword>
<dbReference type="NCBIfam" id="TIGR00945">
    <property type="entry name" value="tatC"/>
    <property type="match status" value="1"/>
</dbReference>
<keyword evidence="7 11" id="KW-1133">Transmembrane helix</keyword>
<dbReference type="InterPro" id="IPR018448">
    <property type="entry name" value="TatB"/>
</dbReference>
<evidence type="ECO:0000256" key="1">
    <source>
        <dbReference type="ARBA" id="ARBA00004141"/>
    </source>
</evidence>
<evidence type="ECO:0000256" key="11">
    <source>
        <dbReference type="HAMAP-Rule" id="MF_00902"/>
    </source>
</evidence>
<comment type="caution">
    <text evidence="13">The sequence shown here is derived from an EMBL/GenBank/DDBJ whole genome shotgun (WGS) entry which is preliminary data.</text>
</comment>
<protein>
    <recommendedName>
        <fullName evidence="10 11">Multifunctional fusion protein</fullName>
    </recommendedName>
    <domain>
        <recommendedName>
            <fullName evidence="10">Sec-independent protein translocase protein TatB</fullName>
        </recommendedName>
    </domain>
    <domain>
        <recommendedName>
            <fullName evidence="11">Sec-independent protein translocase protein TatC</fullName>
        </recommendedName>
    </domain>
</protein>
<dbReference type="GO" id="GO:0043953">
    <property type="term" value="P:protein transport by the Tat complex"/>
    <property type="evidence" value="ECO:0007669"/>
    <property type="project" value="UniProtKB-UniRule"/>
</dbReference>
<dbReference type="GO" id="GO:0065002">
    <property type="term" value="P:intracellular protein transmembrane transport"/>
    <property type="evidence" value="ECO:0007669"/>
    <property type="project" value="TreeGrafter"/>
</dbReference>
<sequence length="387" mass="42135">MFDIGFLELLILGIVGLLVLGPERLPRAVRTVGLWIGRIKRVASDMQREINSQLEAEELRRKLDEQQKKLDEGVDRVKRDVEGLAERDTRATEETSPTRHDSSPEAATEPSPEPADTDRRLGESAPQDADKDATPDEPTGAKASPADRAPGRAALAADAGRGGHPGDLPGALCLRQRYLHLRCRPLDGTAAGRLADDRHRGGLALPGALQADPDGGLPDRGALRAAPGLGLHRPGLYDNEKHLALPLLVSSIALFYAGIAFAYYVVFPLLFQFFTQAGPAKVAVMTDIQQYLNFVLKLFFAFGVAFEIPVATFLLILSGATTVESLSRKRPYVILGCFVIGMLLTPPDVVSQSLLAVPMYLLYEVGLLFGRLVKRKRDAESEEEEEP</sequence>